<reference evidence="3" key="1">
    <citation type="journal article" date="2019" name="Int. J. Syst. Evol. Microbiol.">
        <title>The Global Catalogue of Microorganisms (GCM) 10K type strain sequencing project: providing services to taxonomists for standard genome sequencing and annotation.</title>
        <authorList>
            <consortium name="The Broad Institute Genomics Platform"/>
            <consortium name="The Broad Institute Genome Sequencing Center for Infectious Disease"/>
            <person name="Wu L."/>
            <person name="Ma J."/>
        </authorList>
    </citation>
    <scope>NUCLEOTIDE SEQUENCE [LARGE SCALE GENOMIC DNA]</scope>
    <source>
        <strain evidence="3">KCTC 22814</strain>
    </source>
</reference>
<gene>
    <name evidence="2" type="ORF">ACFS7Y_01920</name>
</gene>
<dbReference type="RefSeq" id="WP_320183913.1">
    <property type="nucleotide sequence ID" value="NZ_CP138332.1"/>
</dbReference>
<dbReference type="EMBL" id="JBHUPB010000003">
    <property type="protein sequence ID" value="MFD2966121.1"/>
    <property type="molecule type" value="Genomic_DNA"/>
</dbReference>
<accession>A0ABW6BD56</accession>
<sequence>MMVLKTLTYIALIINSSLFHVTSFAAQEALSYGRFGKLTLYHPPQEAQSLVLFVSGDGGWQHGTLPC</sequence>
<comment type="caution">
    <text evidence="2">The sequence shown here is derived from an EMBL/GenBank/DDBJ whole genome shotgun (WGS) entry which is preliminary data.</text>
</comment>
<feature type="chain" id="PRO_5046362449" evidence="1">
    <location>
        <begin position="26"/>
        <end position="67"/>
    </location>
</feature>
<name>A0ABW6BD56_9SPHI</name>
<organism evidence="2 3">
    <name type="scientific">Sphingobacterium bambusae</name>
    <dbReference type="NCBI Taxonomy" id="662858"/>
    <lineage>
        <taxon>Bacteria</taxon>
        <taxon>Pseudomonadati</taxon>
        <taxon>Bacteroidota</taxon>
        <taxon>Sphingobacteriia</taxon>
        <taxon>Sphingobacteriales</taxon>
        <taxon>Sphingobacteriaceae</taxon>
        <taxon>Sphingobacterium</taxon>
    </lineage>
</organism>
<evidence type="ECO:0000313" key="2">
    <source>
        <dbReference type="EMBL" id="MFD2966121.1"/>
    </source>
</evidence>
<dbReference type="Proteomes" id="UP001597525">
    <property type="component" value="Unassembled WGS sequence"/>
</dbReference>
<feature type="signal peptide" evidence="1">
    <location>
        <begin position="1"/>
        <end position="25"/>
    </location>
</feature>
<protein>
    <submittedName>
        <fullName evidence="2">Uncharacterized protein</fullName>
    </submittedName>
</protein>
<keyword evidence="1" id="KW-0732">Signal</keyword>
<proteinExistence type="predicted"/>
<evidence type="ECO:0000256" key="1">
    <source>
        <dbReference type="SAM" id="SignalP"/>
    </source>
</evidence>
<evidence type="ECO:0000313" key="3">
    <source>
        <dbReference type="Proteomes" id="UP001597525"/>
    </source>
</evidence>
<keyword evidence="3" id="KW-1185">Reference proteome</keyword>